<keyword evidence="2" id="KW-1185">Reference proteome</keyword>
<dbReference type="STRING" id="1424294.Gferi_25890"/>
<evidence type="ECO:0000313" key="1">
    <source>
        <dbReference type="EMBL" id="AOT72684.1"/>
    </source>
</evidence>
<dbReference type="Proteomes" id="UP000095743">
    <property type="component" value="Chromosome"/>
</dbReference>
<dbReference type="OrthoDB" id="1707909at2"/>
<dbReference type="RefSeq" id="WP_069980993.1">
    <property type="nucleotide sequence ID" value="NZ_CP017269.1"/>
</dbReference>
<reference evidence="1 2" key="1">
    <citation type="submission" date="2016-09" db="EMBL/GenBank/DDBJ databases">
        <title>Genomic analysis reveals versatility of anaerobic energy metabolism of Geosporobacter ferrireducens IRF9 of phylum Firmicutes.</title>
        <authorList>
            <person name="Kim S.-J."/>
        </authorList>
    </citation>
    <scope>NUCLEOTIDE SEQUENCE [LARGE SCALE GENOMIC DNA]</scope>
    <source>
        <strain evidence="1 2">IRF9</strain>
    </source>
</reference>
<dbReference type="AlphaFoldDB" id="A0A1D8GPL1"/>
<evidence type="ECO:0008006" key="3">
    <source>
        <dbReference type="Google" id="ProtNLM"/>
    </source>
</evidence>
<name>A0A1D8GPL1_9FIRM</name>
<organism evidence="1 2">
    <name type="scientific">Geosporobacter ferrireducens</name>
    <dbReference type="NCBI Taxonomy" id="1424294"/>
    <lineage>
        <taxon>Bacteria</taxon>
        <taxon>Bacillati</taxon>
        <taxon>Bacillota</taxon>
        <taxon>Clostridia</taxon>
        <taxon>Peptostreptococcales</taxon>
        <taxon>Thermotaleaceae</taxon>
        <taxon>Geosporobacter</taxon>
    </lineage>
</organism>
<dbReference type="InterPro" id="IPR012347">
    <property type="entry name" value="Ferritin-like"/>
</dbReference>
<dbReference type="EMBL" id="CP017269">
    <property type="protein sequence ID" value="AOT72684.1"/>
    <property type="molecule type" value="Genomic_DNA"/>
</dbReference>
<evidence type="ECO:0000313" key="2">
    <source>
        <dbReference type="Proteomes" id="UP000095743"/>
    </source>
</evidence>
<sequence length="63" mass="7548">MEMNTRDTIVKKLLDAQENVRDYEMFSKQVDDDEVADLFKRFAEECGMQARELQAMIDKYEKH</sequence>
<proteinExistence type="predicted"/>
<dbReference type="KEGG" id="gfe:Gferi_25890"/>
<dbReference type="Gene3D" id="1.20.1260.10">
    <property type="match status" value="1"/>
</dbReference>
<protein>
    <recommendedName>
        <fullName evidence="3">Rubrerythrin</fullName>
    </recommendedName>
</protein>
<gene>
    <name evidence="1" type="ORF">Gferi_25890</name>
</gene>
<accession>A0A1D8GPL1</accession>